<dbReference type="RefSeq" id="WP_148136542.1">
    <property type="nucleotide sequence ID" value="NZ_CP017634.1"/>
</dbReference>
<dbReference type="InterPro" id="IPR014710">
    <property type="entry name" value="RmlC-like_jellyroll"/>
</dbReference>
<keyword evidence="2" id="KW-0675">Receptor</keyword>
<evidence type="ECO:0000313" key="5">
    <source>
        <dbReference type="Proteomes" id="UP000323521"/>
    </source>
</evidence>
<sequence length="184" mass="21533">MKKYPESEVWNKGSKTTTYYEDILKAAKERPEKHAKLMKVIHPEDMPWEECCHGKIKHVINDEMDAISKAMNLYMQEIPAGSKSGKHRHMAEEVIFVLEGRGYDLHWDVDMKLTDRYEWIVAEEPKRFDWEAGDLIVIPVNTVHQHFNADPDHPARIMSAINNVYKMLDFDDLEQIEPAPEQVK</sequence>
<evidence type="ECO:0000256" key="2">
    <source>
        <dbReference type="ARBA" id="ARBA00023170"/>
    </source>
</evidence>
<evidence type="ECO:0000256" key="1">
    <source>
        <dbReference type="ARBA" id="ARBA00004319"/>
    </source>
</evidence>
<keyword evidence="5" id="KW-1185">Reference proteome</keyword>
<dbReference type="KEGG" id="fwa:DCMF_22750"/>
<dbReference type="GO" id="GO:0010011">
    <property type="term" value="F:auxin binding"/>
    <property type="evidence" value="ECO:0007669"/>
    <property type="project" value="InterPro"/>
</dbReference>
<evidence type="ECO:0000313" key="4">
    <source>
        <dbReference type="EMBL" id="ATW27193.1"/>
    </source>
</evidence>
<name>A0A3G1KXE4_FORW1</name>
<comment type="subcellular location">
    <subcellularLocation>
        <location evidence="1">Endoplasmic reticulum lumen</location>
    </subcellularLocation>
</comment>
<dbReference type="AlphaFoldDB" id="A0A3G1KXE4"/>
<dbReference type="GO" id="GO:0009734">
    <property type="term" value="P:auxin-activated signaling pathway"/>
    <property type="evidence" value="ECO:0007669"/>
    <property type="project" value="UniProtKB-KW"/>
</dbReference>
<protein>
    <submittedName>
        <fullName evidence="4">Uncharacterized protein</fullName>
    </submittedName>
</protein>
<dbReference type="Proteomes" id="UP000323521">
    <property type="component" value="Chromosome"/>
</dbReference>
<organism evidence="4 5">
    <name type="scientific">Formimonas warabiya</name>
    <dbReference type="NCBI Taxonomy" id="1761012"/>
    <lineage>
        <taxon>Bacteria</taxon>
        <taxon>Bacillati</taxon>
        <taxon>Bacillota</taxon>
        <taxon>Clostridia</taxon>
        <taxon>Eubacteriales</taxon>
        <taxon>Peptococcaceae</taxon>
        <taxon>Candidatus Formimonas</taxon>
    </lineage>
</organism>
<dbReference type="EMBL" id="CP017634">
    <property type="protein sequence ID" value="ATW27193.1"/>
    <property type="molecule type" value="Genomic_DNA"/>
</dbReference>
<dbReference type="InterPro" id="IPR000526">
    <property type="entry name" value="Auxin-bd"/>
</dbReference>
<gene>
    <name evidence="4" type="ORF">DCMF_22750</name>
</gene>
<proteinExistence type="predicted"/>
<dbReference type="Pfam" id="PF02041">
    <property type="entry name" value="Auxin_BP"/>
    <property type="match status" value="1"/>
</dbReference>
<dbReference type="OrthoDB" id="253601at2"/>
<evidence type="ECO:0000256" key="3">
    <source>
        <dbReference type="ARBA" id="ARBA00023294"/>
    </source>
</evidence>
<dbReference type="SUPFAM" id="SSF51182">
    <property type="entry name" value="RmlC-like cupins"/>
    <property type="match status" value="1"/>
</dbReference>
<keyword evidence="3" id="KW-0927">Auxin signaling pathway</keyword>
<reference evidence="4 5" key="1">
    <citation type="submission" date="2016-10" db="EMBL/GenBank/DDBJ databases">
        <title>Complete Genome Sequence of Peptococcaceae strain DCMF.</title>
        <authorList>
            <person name="Edwards R.J."/>
            <person name="Holland S.I."/>
            <person name="Deshpande N.P."/>
            <person name="Wong Y.K."/>
            <person name="Ertan H."/>
            <person name="Manefield M."/>
            <person name="Russell T.L."/>
            <person name="Lee M.J."/>
        </authorList>
    </citation>
    <scope>NUCLEOTIDE SEQUENCE [LARGE SCALE GENOMIC DNA]</scope>
    <source>
        <strain evidence="4 5">DCMF</strain>
    </source>
</reference>
<dbReference type="InterPro" id="IPR011051">
    <property type="entry name" value="RmlC_Cupin_sf"/>
</dbReference>
<dbReference type="Gene3D" id="2.60.120.10">
    <property type="entry name" value="Jelly Rolls"/>
    <property type="match status" value="1"/>
</dbReference>
<accession>A0A3G1KXE4</accession>